<evidence type="ECO:0000259" key="6">
    <source>
        <dbReference type="Pfam" id="PF07980"/>
    </source>
</evidence>
<dbReference type="Gene3D" id="1.25.40.390">
    <property type="match status" value="1"/>
</dbReference>
<evidence type="ECO:0000256" key="4">
    <source>
        <dbReference type="ARBA" id="ARBA00023136"/>
    </source>
</evidence>
<sequence length="462" mass="51394">MKAFNITISIISILLVFTGCRKYVDIKTQGSLIPQETINYRYLLNNPSTFEGTARMMDLAADDINIVDSAQMAALSASNSYLYFVNTYTWQPGIYTISGETDVEWDRLYSVVYNSNVIIAETPASTGGTDSMKNEIIAEAKVYRADAYLTLVNLYAKPYNATSAASDEGVPLIKAPTVDAKLTRAPVADVYKLIIDDLTAVYPMLPKVNAFNTLPSRAAAFAILARANLYMGNYEQAGVWADSALAIQNTLNNLSTLTTFSFPGRLKNPEIILSKQPYASLSYMPVALRLSDSLLNLLGTTDLRYSFFTAPASNFSSTLYTGRFSNRESIGTYETRNVGPTVPEMMLIKAEALARKGDVNGALTRINTLRQNRFTPATYTPVTAATASEALVQVINERQREFFCKGLRWFDMRRLKSDPLFSYTVTRKFRGATYTLEPTSNRYVFPISNYYRQFNPGITANP</sequence>
<evidence type="ECO:0000256" key="2">
    <source>
        <dbReference type="ARBA" id="ARBA00006275"/>
    </source>
</evidence>
<dbReference type="Proteomes" id="UP000192277">
    <property type="component" value="Unassembled WGS sequence"/>
</dbReference>
<dbReference type="Pfam" id="PF07980">
    <property type="entry name" value="SusD_RagB"/>
    <property type="match status" value="1"/>
</dbReference>
<keyword evidence="5" id="KW-0998">Cell outer membrane</keyword>
<name>A0ABX3NRV3_9BACT</name>
<keyword evidence="3" id="KW-0732">Signal</keyword>
<comment type="similarity">
    <text evidence="2">Belongs to the SusD family.</text>
</comment>
<evidence type="ECO:0000313" key="9">
    <source>
        <dbReference type="Proteomes" id="UP000192277"/>
    </source>
</evidence>
<accession>A0ABX3NRV3</accession>
<dbReference type="InterPro" id="IPR033985">
    <property type="entry name" value="SusD-like_N"/>
</dbReference>
<organism evidence="8 9">
    <name type="scientific">Niastella koreensis</name>
    <dbReference type="NCBI Taxonomy" id="354356"/>
    <lineage>
        <taxon>Bacteria</taxon>
        <taxon>Pseudomonadati</taxon>
        <taxon>Bacteroidota</taxon>
        <taxon>Chitinophagia</taxon>
        <taxon>Chitinophagales</taxon>
        <taxon>Chitinophagaceae</taxon>
        <taxon>Niastella</taxon>
    </lineage>
</organism>
<dbReference type="EMBL" id="LWBO01000034">
    <property type="protein sequence ID" value="OQP44022.1"/>
    <property type="molecule type" value="Genomic_DNA"/>
</dbReference>
<keyword evidence="4" id="KW-0472">Membrane</keyword>
<comment type="caution">
    <text evidence="8">The sequence shown here is derived from an EMBL/GenBank/DDBJ whole genome shotgun (WGS) entry which is preliminary data.</text>
</comment>
<dbReference type="InterPro" id="IPR012944">
    <property type="entry name" value="SusD_RagB_dom"/>
</dbReference>
<evidence type="ECO:0000259" key="7">
    <source>
        <dbReference type="Pfam" id="PF14322"/>
    </source>
</evidence>
<protein>
    <submittedName>
        <fullName evidence="8">Glycan metabolism protein</fullName>
    </submittedName>
</protein>
<feature type="domain" description="SusD-like N-terminal" evidence="7">
    <location>
        <begin position="25"/>
        <end position="228"/>
    </location>
</feature>
<reference evidence="8 9" key="1">
    <citation type="submission" date="2016-04" db="EMBL/GenBank/DDBJ databases">
        <authorList>
            <person name="Chen L."/>
            <person name="Zhuang W."/>
            <person name="Wang G."/>
        </authorList>
    </citation>
    <scope>NUCLEOTIDE SEQUENCE [LARGE SCALE GENOMIC DNA]</scope>
    <source>
        <strain evidence="9">GR20</strain>
    </source>
</reference>
<dbReference type="InterPro" id="IPR011990">
    <property type="entry name" value="TPR-like_helical_dom_sf"/>
</dbReference>
<evidence type="ECO:0000313" key="8">
    <source>
        <dbReference type="EMBL" id="OQP44022.1"/>
    </source>
</evidence>
<keyword evidence="9" id="KW-1185">Reference proteome</keyword>
<evidence type="ECO:0000256" key="5">
    <source>
        <dbReference type="ARBA" id="ARBA00023237"/>
    </source>
</evidence>
<feature type="domain" description="RagB/SusD" evidence="6">
    <location>
        <begin position="344"/>
        <end position="462"/>
    </location>
</feature>
<dbReference type="RefSeq" id="WP_014219025.1">
    <property type="nucleotide sequence ID" value="NZ_LWBO01000034.1"/>
</dbReference>
<gene>
    <name evidence="8" type="ORF">A4D02_11150</name>
</gene>
<evidence type="ECO:0000256" key="1">
    <source>
        <dbReference type="ARBA" id="ARBA00004442"/>
    </source>
</evidence>
<evidence type="ECO:0000256" key="3">
    <source>
        <dbReference type="ARBA" id="ARBA00022729"/>
    </source>
</evidence>
<dbReference type="Pfam" id="PF14322">
    <property type="entry name" value="SusD-like_3"/>
    <property type="match status" value="1"/>
</dbReference>
<dbReference type="SUPFAM" id="SSF48452">
    <property type="entry name" value="TPR-like"/>
    <property type="match status" value="1"/>
</dbReference>
<comment type="subcellular location">
    <subcellularLocation>
        <location evidence="1">Cell outer membrane</location>
    </subcellularLocation>
</comment>
<proteinExistence type="inferred from homology"/>
<dbReference type="PROSITE" id="PS51257">
    <property type="entry name" value="PROKAR_LIPOPROTEIN"/>
    <property type="match status" value="1"/>
</dbReference>